<proteinExistence type="predicted"/>
<keyword evidence="2" id="KW-1185">Reference proteome</keyword>
<dbReference type="Proteomes" id="UP000272400">
    <property type="component" value="Unassembled WGS sequence"/>
</dbReference>
<dbReference type="InterPro" id="IPR008929">
    <property type="entry name" value="Chondroitin_lyas"/>
</dbReference>
<organism evidence="1 2">
    <name type="scientific">Actinocorallia herbida</name>
    <dbReference type="NCBI Taxonomy" id="58109"/>
    <lineage>
        <taxon>Bacteria</taxon>
        <taxon>Bacillati</taxon>
        <taxon>Actinomycetota</taxon>
        <taxon>Actinomycetes</taxon>
        <taxon>Streptosporangiales</taxon>
        <taxon>Thermomonosporaceae</taxon>
        <taxon>Actinocorallia</taxon>
    </lineage>
</organism>
<dbReference type="AlphaFoldDB" id="A0A3N1D0G4"/>
<keyword evidence="1" id="KW-0456">Lyase</keyword>
<accession>A0A3N1D0G4</accession>
<evidence type="ECO:0000313" key="2">
    <source>
        <dbReference type="Proteomes" id="UP000272400"/>
    </source>
</evidence>
<gene>
    <name evidence="1" type="ORF">EDD29_4592</name>
</gene>
<comment type="caution">
    <text evidence="1">The sequence shown here is derived from an EMBL/GenBank/DDBJ whole genome shotgun (WGS) entry which is preliminary data.</text>
</comment>
<reference evidence="1 2" key="1">
    <citation type="submission" date="2018-11" db="EMBL/GenBank/DDBJ databases">
        <title>Sequencing the genomes of 1000 actinobacteria strains.</title>
        <authorList>
            <person name="Klenk H.-P."/>
        </authorList>
    </citation>
    <scope>NUCLEOTIDE SEQUENCE [LARGE SCALE GENOMIC DNA]</scope>
    <source>
        <strain evidence="1 2">DSM 44254</strain>
    </source>
</reference>
<dbReference type="OrthoDB" id="3862295at2"/>
<sequence>MNRRACVLAVTGCALLVALVAVLLPRYRAESAQVEPVAGSAAAEFLHPGVGVNRQRLDKVRKNLKKEPFKSAYAKLRKDPLTKPGRIPHPFERILCLPNGEVTGDAGCKNERNDSLAAYGDALIWYLSRNKSYLRAAERILDAYSAKVQTHVGDGGPHDADAPLQAAWTGINFTKAAEIIRYSQPKGKKWQGASRFGAMLRRAYVPFVKSGTQKGMNGNWDLASADATIGMAVYLNDHALYKKAIKLLHDRVPAYFYLVGDDNGSGYPWPPVDGSWGLNRSWYMCPEIPDGDPDDQLILVPGALTPSECPAPEKYRGAYMSGQTQETCRDLKHPSYGIDSALETAVTARIQGDRAQFSWLKKRLTAAMEFHARYTVKPSPRQLCGGRAFQDRMLPGALEIGYTQYHKSVALPNTRKVLLKQRKERQANEFVAWETLVWGTP</sequence>
<dbReference type="Gene3D" id="1.50.10.100">
    <property type="entry name" value="Chondroitin AC/alginate lyase"/>
    <property type="match status" value="1"/>
</dbReference>
<evidence type="ECO:0000313" key="1">
    <source>
        <dbReference type="EMBL" id="ROO87004.1"/>
    </source>
</evidence>
<protein>
    <submittedName>
        <fullName evidence="1">Alginate lyase</fullName>
    </submittedName>
</protein>
<dbReference type="GO" id="GO:0016829">
    <property type="term" value="F:lyase activity"/>
    <property type="evidence" value="ECO:0007669"/>
    <property type="project" value="UniProtKB-KW"/>
</dbReference>
<name>A0A3N1D0G4_9ACTN</name>
<dbReference type="EMBL" id="RJKE01000001">
    <property type="protein sequence ID" value="ROO87004.1"/>
    <property type="molecule type" value="Genomic_DNA"/>
</dbReference>
<dbReference type="SUPFAM" id="SSF48230">
    <property type="entry name" value="Chondroitin AC/alginate lyase"/>
    <property type="match status" value="1"/>
</dbReference>
<dbReference type="RefSeq" id="WP_123666347.1">
    <property type="nucleotide sequence ID" value="NZ_RJKE01000001.1"/>
</dbReference>